<dbReference type="EMBL" id="FOCQ01000015">
    <property type="protein sequence ID" value="SEN59123.1"/>
    <property type="molecule type" value="Genomic_DNA"/>
</dbReference>
<dbReference type="OrthoDB" id="2940219at2"/>
<feature type="transmembrane region" description="Helical" evidence="5">
    <location>
        <begin position="207"/>
        <end position="227"/>
    </location>
</feature>
<dbReference type="AlphaFoldDB" id="A0A1H8HSN3"/>
<protein>
    <submittedName>
        <fullName evidence="7">Yip1 domain-containing protein</fullName>
    </submittedName>
</protein>
<evidence type="ECO:0000256" key="5">
    <source>
        <dbReference type="SAM" id="Phobius"/>
    </source>
</evidence>
<reference evidence="7 8" key="1">
    <citation type="submission" date="2016-10" db="EMBL/GenBank/DDBJ databases">
        <authorList>
            <person name="de Groot N.N."/>
        </authorList>
    </citation>
    <scope>NUCLEOTIDE SEQUENCE [LARGE SCALE GENOMIC DNA]</scope>
    <source>
        <strain evidence="7 8">DSM 46701</strain>
    </source>
</reference>
<dbReference type="GO" id="GO:0016020">
    <property type="term" value="C:membrane"/>
    <property type="evidence" value="ECO:0007669"/>
    <property type="project" value="UniProtKB-SubCell"/>
</dbReference>
<keyword evidence="4 5" id="KW-0472">Membrane</keyword>
<evidence type="ECO:0000256" key="4">
    <source>
        <dbReference type="ARBA" id="ARBA00023136"/>
    </source>
</evidence>
<evidence type="ECO:0000256" key="2">
    <source>
        <dbReference type="ARBA" id="ARBA00022692"/>
    </source>
</evidence>
<feature type="transmembrane region" description="Helical" evidence="5">
    <location>
        <begin position="129"/>
        <end position="153"/>
    </location>
</feature>
<dbReference type="Proteomes" id="UP000199695">
    <property type="component" value="Unassembled WGS sequence"/>
</dbReference>
<evidence type="ECO:0000313" key="7">
    <source>
        <dbReference type="EMBL" id="SEN59123.1"/>
    </source>
</evidence>
<keyword evidence="8" id="KW-1185">Reference proteome</keyword>
<accession>A0A1H8HSN3</accession>
<evidence type="ECO:0000259" key="6">
    <source>
        <dbReference type="Pfam" id="PF04893"/>
    </source>
</evidence>
<dbReference type="InterPro" id="IPR006977">
    <property type="entry name" value="Yip1_dom"/>
</dbReference>
<proteinExistence type="predicted"/>
<organism evidence="7 8">
    <name type="scientific">Lihuaxuella thermophila</name>
    <dbReference type="NCBI Taxonomy" id="1173111"/>
    <lineage>
        <taxon>Bacteria</taxon>
        <taxon>Bacillati</taxon>
        <taxon>Bacillota</taxon>
        <taxon>Bacilli</taxon>
        <taxon>Bacillales</taxon>
        <taxon>Thermoactinomycetaceae</taxon>
        <taxon>Lihuaxuella</taxon>
    </lineage>
</organism>
<sequence length="232" mass="25100">MNLQAQTPSTPKEKPSLLGIITSPEKQFLRIKDHPTVWGPMILLTLVTTLITGIQMYFVVNDPVLFPGMVDPSGNLTGELDMLKTITVISGTVGALFIIPLGSLVGALFTWILVLLFQGEAKYRQLLSFGLHLMVLNVLSLLVNFIALIGFGINPLEGSVTSLAAILPVEGMLKGFLTVLDVFMIWGLFLTANGLKVIAKLSSGKAWTISLLFFIVTALIYGVTYTFNSVGV</sequence>
<dbReference type="RefSeq" id="WP_089971325.1">
    <property type="nucleotide sequence ID" value="NZ_FOCQ01000015.1"/>
</dbReference>
<dbReference type="Pfam" id="PF04893">
    <property type="entry name" value="Yip1"/>
    <property type="match status" value="1"/>
</dbReference>
<evidence type="ECO:0000256" key="1">
    <source>
        <dbReference type="ARBA" id="ARBA00004141"/>
    </source>
</evidence>
<feature type="domain" description="Yip1" evidence="6">
    <location>
        <begin position="19"/>
        <end position="220"/>
    </location>
</feature>
<dbReference type="STRING" id="1173111.SAMN05444955_11524"/>
<feature type="transmembrane region" description="Helical" evidence="5">
    <location>
        <begin position="88"/>
        <end position="117"/>
    </location>
</feature>
<keyword evidence="3 5" id="KW-1133">Transmembrane helix</keyword>
<feature type="transmembrane region" description="Helical" evidence="5">
    <location>
        <begin position="173"/>
        <end position="195"/>
    </location>
</feature>
<name>A0A1H8HSN3_9BACL</name>
<evidence type="ECO:0000256" key="3">
    <source>
        <dbReference type="ARBA" id="ARBA00022989"/>
    </source>
</evidence>
<evidence type="ECO:0000313" key="8">
    <source>
        <dbReference type="Proteomes" id="UP000199695"/>
    </source>
</evidence>
<gene>
    <name evidence="7" type="ORF">SAMN05444955_11524</name>
</gene>
<keyword evidence="2 5" id="KW-0812">Transmembrane</keyword>
<feature type="transmembrane region" description="Helical" evidence="5">
    <location>
        <begin position="37"/>
        <end position="60"/>
    </location>
</feature>
<comment type="subcellular location">
    <subcellularLocation>
        <location evidence="1">Membrane</location>
        <topology evidence="1">Multi-pass membrane protein</topology>
    </subcellularLocation>
</comment>